<dbReference type="InterPro" id="IPR036291">
    <property type="entry name" value="NAD(P)-bd_dom_sf"/>
</dbReference>
<gene>
    <name evidence="2" type="ORF">ABLG96_00120</name>
</gene>
<dbReference type="EMBL" id="CP159218">
    <property type="protein sequence ID" value="XCG63802.1"/>
    <property type="molecule type" value="Genomic_DNA"/>
</dbReference>
<dbReference type="Pfam" id="PF13460">
    <property type="entry name" value="NAD_binding_10"/>
    <property type="match status" value="1"/>
</dbReference>
<dbReference type="PANTHER" id="PTHR47129:SF1">
    <property type="entry name" value="NMRA-LIKE DOMAIN-CONTAINING PROTEIN"/>
    <property type="match status" value="1"/>
</dbReference>
<dbReference type="EC" id="1.6.5.2" evidence="2"/>
<sequence length="286" mass="28851">MSTIAVTGATGALGTHVVEALLDRGVAAGDIVALARNTAKAAPLAEKGVAVRAFDYDAPDASALAGVDRLLLISGNEFGKRVTQHTAVIDAAKKAGVALVAYTSVDSPAEPLRTSINPVSPEHAGTEEYLAASGVDHVLLRNGWYNENYLGELQTAAQSGGVLSSAGDGAVASASRRDYAEAAAAVLTSDAPKPLYRLAGDVAWSTADRAAALTEVLGQPITVNQVTPEQQSEILAGAGLDAGTAGFVIGVDQAVAAGELAGSGNDLSTLIGRPTTPLIDTLRAAV</sequence>
<name>A0AAU8DQP7_9ACTN</name>
<evidence type="ECO:0000259" key="1">
    <source>
        <dbReference type="Pfam" id="PF13460"/>
    </source>
</evidence>
<dbReference type="Gene3D" id="3.90.25.10">
    <property type="entry name" value="UDP-galactose 4-epimerase, domain 1"/>
    <property type="match status" value="1"/>
</dbReference>
<keyword evidence="2" id="KW-0560">Oxidoreductase</keyword>
<organism evidence="2">
    <name type="scientific">Nakamurella sp. A5-74</name>
    <dbReference type="NCBI Taxonomy" id="3158264"/>
    <lineage>
        <taxon>Bacteria</taxon>
        <taxon>Bacillati</taxon>
        <taxon>Actinomycetota</taxon>
        <taxon>Actinomycetes</taxon>
        <taxon>Nakamurellales</taxon>
        <taxon>Nakamurellaceae</taxon>
        <taxon>Nakamurella</taxon>
    </lineage>
</organism>
<dbReference type="PANTHER" id="PTHR47129">
    <property type="entry name" value="QUINONE OXIDOREDUCTASE 2"/>
    <property type="match status" value="1"/>
</dbReference>
<dbReference type="GO" id="GO:0003955">
    <property type="term" value="F:NAD(P)H dehydrogenase (quinone) activity"/>
    <property type="evidence" value="ECO:0007669"/>
    <property type="project" value="UniProtKB-EC"/>
</dbReference>
<dbReference type="RefSeq" id="WP_353649417.1">
    <property type="nucleotide sequence ID" value="NZ_CP159218.1"/>
</dbReference>
<dbReference type="AlphaFoldDB" id="A0AAU8DQP7"/>
<dbReference type="InterPro" id="IPR016040">
    <property type="entry name" value="NAD(P)-bd_dom"/>
</dbReference>
<reference evidence="2" key="1">
    <citation type="submission" date="2024-05" db="EMBL/GenBank/DDBJ databases">
        <authorList>
            <person name="Cai S.Y."/>
            <person name="Jin L.M."/>
            <person name="Li H.R."/>
        </authorList>
    </citation>
    <scope>NUCLEOTIDE SEQUENCE</scope>
    <source>
        <strain evidence="2">A5-74</strain>
    </source>
</reference>
<dbReference type="CDD" id="cd05269">
    <property type="entry name" value="TMR_SDR_a"/>
    <property type="match status" value="1"/>
</dbReference>
<evidence type="ECO:0000313" key="2">
    <source>
        <dbReference type="EMBL" id="XCG63802.1"/>
    </source>
</evidence>
<feature type="domain" description="NAD(P)-binding" evidence="1">
    <location>
        <begin position="8"/>
        <end position="189"/>
    </location>
</feature>
<dbReference type="InterPro" id="IPR052718">
    <property type="entry name" value="NmrA-type_oxidoreductase"/>
</dbReference>
<dbReference type="SUPFAM" id="SSF51735">
    <property type="entry name" value="NAD(P)-binding Rossmann-fold domains"/>
    <property type="match status" value="1"/>
</dbReference>
<accession>A0AAU8DQP7</accession>
<dbReference type="Gene3D" id="3.40.50.720">
    <property type="entry name" value="NAD(P)-binding Rossmann-like Domain"/>
    <property type="match status" value="1"/>
</dbReference>
<protein>
    <submittedName>
        <fullName evidence="2">SDR family oxidoreductase</fullName>
        <ecNumber evidence="2">1.6.5.2</ecNumber>
    </submittedName>
</protein>
<proteinExistence type="predicted"/>